<reference evidence="1" key="1">
    <citation type="journal article" date="2022" name="Int. J. Mol. Sci.">
        <title>Draft Genome of Tanacetum Coccineum: Genomic Comparison of Closely Related Tanacetum-Family Plants.</title>
        <authorList>
            <person name="Yamashiro T."/>
            <person name="Shiraishi A."/>
            <person name="Nakayama K."/>
            <person name="Satake H."/>
        </authorList>
    </citation>
    <scope>NUCLEOTIDE SEQUENCE</scope>
</reference>
<reference evidence="1" key="2">
    <citation type="submission" date="2022-01" db="EMBL/GenBank/DDBJ databases">
        <authorList>
            <person name="Yamashiro T."/>
            <person name="Shiraishi A."/>
            <person name="Satake H."/>
            <person name="Nakayama K."/>
        </authorList>
    </citation>
    <scope>NUCLEOTIDE SEQUENCE</scope>
</reference>
<organism evidence="1 2">
    <name type="scientific">Tanacetum coccineum</name>
    <dbReference type="NCBI Taxonomy" id="301880"/>
    <lineage>
        <taxon>Eukaryota</taxon>
        <taxon>Viridiplantae</taxon>
        <taxon>Streptophyta</taxon>
        <taxon>Embryophyta</taxon>
        <taxon>Tracheophyta</taxon>
        <taxon>Spermatophyta</taxon>
        <taxon>Magnoliopsida</taxon>
        <taxon>eudicotyledons</taxon>
        <taxon>Gunneridae</taxon>
        <taxon>Pentapetalae</taxon>
        <taxon>asterids</taxon>
        <taxon>campanulids</taxon>
        <taxon>Asterales</taxon>
        <taxon>Asteraceae</taxon>
        <taxon>Asteroideae</taxon>
        <taxon>Anthemideae</taxon>
        <taxon>Anthemidinae</taxon>
        <taxon>Tanacetum</taxon>
    </lineage>
</organism>
<gene>
    <name evidence="1" type="ORF">Tco_0725572</name>
</gene>
<proteinExistence type="predicted"/>
<dbReference type="EMBL" id="BQNB010010322">
    <property type="protein sequence ID" value="GJS75691.1"/>
    <property type="molecule type" value="Genomic_DNA"/>
</dbReference>
<evidence type="ECO:0000313" key="1">
    <source>
        <dbReference type="EMBL" id="GJS75691.1"/>
    </source>
</evidence>
<accession>A0ABQ4YFF3</accession>
<protein>
    <submittedName>
        <fullName evidence="1">Uncharacterized protein</fullName>
    </submittedName>
</protein>
<comment type="caution">
    <text evidence="1">The sequence shown here is derived from an EMBL/GenBank/DDBJ whole genome shotgun (WGS) entry which is preliminary data.</text>
</comment>
<evidence type="ECO:0000313" key="2">
    <source>
        <dbReference type="Proteomes" id="UP001151760"/>
    </source>
</evidence>
<dbReference type="Proteomes" id="UP001151760">
    <property type="component" value="Unassembled WGS sequence"/>
</dbReference>
<sequence>MGILYKSMKVQNKLGSNNLVRVLKQESMESMIKNVFGLRWNYRELKGIMKLRFFRFNDDTAVAQRRLKDKQPEEKTNTDCLVQEQEKEYQTGWKIKTGNVLDSCNQRLMRYFLFGRHLDELHVTWAHLEKKQTRLQTNTKTLEDLCSQSLETASQAIYDAVITHPVTTSHISRRPWEAIENFAQCQKEWDNPPNIIYEQEVANLKAQAKRLFGNEDVWVEMHKNIAWDKVENPNPQSTPQVLPLFEEYTPPVTYPEEVKETLGTLIEVEPLDETQLEDLGLNTYNHNIPLSSRKVPSFDKMKPQPLPLPNCPPLDISLGDKRGLEPPIKSHGPNSFRMNEVDHLTNNTPPSLHVASFHPKDTYCNYHPCIGDPKKHYGFKPGLLGLSGSLGVDFSKLGMIEND</sequence>
<keyword evidence="2" id="KW-1185">Reference proteome</keyword>
<name>A0ABQ4YFF3_9ASTR</name>